<keyword evidence="2" id="KW-1185">Reference proteome</keyword>
<reference evidence="1 2" key="1">
    <citation type="submission" date="2017-05" db="EMBL/GenBank/DDBJ databases">
        <title>Full genome sequence of Pseudorhodoplanes sinuspersici.</title>
        <authorList>
            <person name="Dastgheib S.M.M."/>
            <person name="Shavandi M."/>
            <person name="Tirandaz H."/>
        </authorList>
    </citation>
    <scope>NUCLEOTIDE SEQUENCE [LARGE SCALE GENOMIC DNA]</scope>
    <source>
        <strain evidence="1 2">RIPI110</strain>
    </source>
</reference>
<dbReference type="STRING" id="1235591.CAK95_19410"/>
<evidence type="ECO:0000313" key="1">
    <source>
        <dbReference type="EMBL" id="ARQ01022.1"/>
    </source>
</evidence>
<dbReference type="KEGG" id="psin:CAK95_19410"/>
<dbReference type="Proteomes" id="UP000194137">
    <property type="component" value="Chromosome"/>
</dbReference>
<sequence>MAAASGDDNESIEEHKQALIHPAAMLYGVQKMFGDQARVKAKQAYGRLIDAHLLVAGVLGAGLLRTNGVVTPITATSEERNALFAGFVIGLNACESAIEEARYLQAHALLRQEMEILAQLKAVREGRRKPNGSPNVTALEKSLRRLYGDLTAAAHVSKHDVVESVTAWDGPMEDLPGPTAMTRYFPETDTGLARRSFALHITLMIHLIEELSLDYDERHPNHAFTDRERAALNHAVKLMIAEGLVESDDPEPLNNQG</sequence>
<gene>
    <name evidence="1" type="ORF">CAK95_19410</name>
</gene>
<dbReference type="EMBL" id="CP021112">
    <property type="protein sequence ID" value="ARQ01022.1"/>
    <property type="molecule type" value="Genomic_DNA"/>
</dbReference>
<dbReference type="OrthoDB" id="8478255at2"/>
<dbReference type="AlphaFoldDB" id="A0A1W6ZUK4"/>
<evidence type="ECO:0000313" key="2">
    <source>
        <dbReference type="Proteomes" id="UP000194137"/>
    </source>
</evidence>
<accession>A0A1W6ZUK4</accession>
<organism evidence="1 2">
    <name type="scientific">Pseudorhodoplanes sinuspersici</name>
    <dbReference type="NCBI Taxonomy" id="1235591"/>
    <lineage>
        <taxon>Bacteria</taxon>
        <taxon>Pseudomonadati</taxon>
        <taxon>Pseudomonadota</taxon>
        <taxon>Alphaproteobacteria</taxon>
        <taxon>Hyphomicrobiales</taxon>
        <taxon>Pseudorhodoplanes</taxon>
    </lineage>
</organism>
<name>A0A1W6ZUK4_9HYPH</name>
<dbReference type="RefSeq" id="WP_086089417.1">
    <property type="nucleotide sequence ID" value="NZ_CP021112.1"/>
</dbReference>
<proteinExistence type="predicted"/>
<protein>
    <submittedName>
        <fullName evidence="1">Uncharacterized protein</fullName>
    </submittedName>
</protein>